<keyword evidence="2" id="KW-1185">Reference proteome</keyword>
<evidence type="ECO:0000313" key="2">
    <source>
        <dbReference type="Proteomes" id="UP001153332"/>
    </source>
</evidence>
<sequence>MSTREDFKQEIEQLKAQLEQIRRQRADEKRETEQAEAPNRKTTLEEYLQACHELVLSKIGLDTDGYLASRAPSIQPTVKHCPAVLTPWGDDFFNSQRAILQEVADTLPANERLFERISTLEAIGDRVRHQRVRSEYSFMLIHGNCIEDPVCIIVSALKRFVTEKQRLRIDSGVYFEMRTSNISDESDSRDTANPDEKRQVDPISVFRDTDDNQNEIVYVIDYKLPHEIQTAHLEKGLRKMSIHDEVYPHDDDERVAAIKRCHKWGADVDYVLDKITRAKEEAAQKKYYRVPVDPNWQPKPVKLVSRNPRLRAEPAADFWSGNKHGASQGGATEATWILVAGPGSFDHTAPHLASCRW</sequence>
<dbReference type="Proteomes" id="UP001153332">
    <property type="component" value="Unassembled WGS sequence"/>
</dbReference>
<dbReference type="EMBL" id="JAPUUL010002361">
    <property type="protein sequence ID" value="KAJ8125443.1"/>
    <property type="molecule type" value="Genomic_DNA"/>
</dbReference>
<proteinExistence type="predicted"/>
<comment type="caution">
    <text evidence="1">The sequence shown here is derived from an EMBL/GenBank/DDBJ whole genome shotgun (WGS) entry which is preliminary data.</text>
</comment>
<gene>
    <name evidence="1" type="ORF">O1611_g8196</name>
</gene>
<organism evidence="1 2">
    <name type="scientific">Lasiodiplodia mahajangana</name>
    <dbReference type="NCBI Taxonomy" id="1108764"/>
    <lineage>
        <taxon>Eukaryota</taxon>
        <taxon>Fungi</taxon>
        <taxon>Dikarya</taxon>
        <taxon>Ascomycota</taxon>
        <taxon>Pezizomycotina</taxon>
        <taxon>Dothideomycetes</taxon>
        <taxon>Dothideomycetes incertae sedis</taxon>
        <taxon>Botryosphaeriales</taxon>
        <taxon>Botryosphaeriaceae</taxon>
        <taxon>Lasiodiplodia</taxon>
    </lineage>
</organism>
<reference evidence="1" key="1">
    <citation type="submission" date="2022-12" db="EMBL/GenBank/DDBJ databases">
        <title>Genome Sequence of Lasiodiplodia mahajangana.</title>
        <authorList>
            <person name="Buettner E."/>
        </authorList>
    </citation>
    <scope>NUCLEOTIDE SEQUENCE</scope>
    <source>
        <strain evidence="1">VT137</strain>
    </source>
</reference>
<evidence type="ECO:0000313" key="1">
    <source>
        <dbReference type="EMBL" id="KAJ8125443.1"/>
    </source>
</evidence>
<accession>A0ACC2JE00</accession>
<name>A0ACC2JE00_9PEZI</name>
<protein>
    <submittedName>
        <fullName evidence="1">Uncharacterized protein</fullName>
    </submittedName>
</protein>